<keyword evidence="2" id="KW-1185">Reference proteome</keyword>
<name>A0A545VBG8_9HYPO</name>
<gene>
    <name evidence="1" type="ORF">IF1G_03123</name>
</gene>
<dbReference type="Proteomes" id="UP000315783">
    <property type="component" value="Unassembled WGS sequence"/>
</dbReference>
<comment type="caution">
    <text evidence="1">The sequence shown here is derived from an EMBL/GenBank/DDBJ whole genome shotgun (WGS) entry which is preliminary data.</text>
</comment>
<proteinExistence type="predicted"/>
<evidence type="ECO:0000313" key="2">
    <source>
        <dbReference type="Proteomes" id="UP000315783"/>
    </source>
</evidence>
<reference evidence="1 2" key="1">
    <citation type="journal article" date="2019" name="Appl. Microbiol. Biotechnol.">
        <title>Genome sequence of Isaria javanica and comparative genome analysis insights into family S53 peptidase evolution in fungal entomopathogens.</title>
        <authorList>
            <person name="Lin R."/>
            <person name="Zhang X."/>
            <person name="Xin B."/>
            <person name="Zou M."/>
            <person name="Gao Y."/>
            <person name="Qin F."/>
            <person name="Hu Q."/>
            <person name="Xie B."/>
            <person name="Cheng X."/>
        </authorList>
    </citation>
    <scope>NUCLEOTIDE SEQUENCE [LARGE SCALE GENOMIC DNA]</scope>
    <source>
        <strain evidence="1 2">IJ1G</strain>
    </source>
</reference>
<dbReference type="EMBL" id="SPUK01000003">
    <property type="protein sequence ID" value="TQV99043.1"/>
    <property type="molecule type" value="Genomic_DNA"/>
</dbReference>
<sequence length="297" mass="33162">MRGQADEVHNCRFYYNKGFAEILSWTSLDEMLRPATLWREANAPSKLLPRTVLNVCYMLPPGGRIDRSRDLAASSTLKRFSLATIVKPSCQGRLPTSKPRVSVDERKQYLSRKTKQPRYHVLPVSFHQRHSSVWGNATRGQIKYIDAMHNLACLGFALGGRQKVGEAAAALRNRMSPFGALSDLELFGQSPTTERHDLTSRFLVLLASSHVGWEREPHFVVSNVYNSKVLGSSHLRNSSTVNQRVVISSRAIYSSIIFIIRMPKYSLAKVFGLAIGMSTPALSSAEISHTSRMADAQ</sequence>
<dbReference type="AlphaFoldDB" id="A0A545VBG8"/>
<evidence type="ECO:0000313" key="1">
    <source>
        <dbReference type="EMBL" id="TQV99043.1"/>
    </source>
</evidence>
<organism evidence="1 2">
    <name type="scientific">Cordyceps javanica</name>
    <dbReference type="NCBI Taxonomy" id="43265"/>
    <lineage>
        <taxon>Eukaryota</taxon>
        <taxon>Fungi</taxon>
        <taxon>Dikarya</taxon>
        <taxon>Ascomycota</taxon>
        <taxon>Pezizomycotina</taxon>
        <taxon>Sordariomycetes</taxon>
        <taxon>Hypocreomycetidae</taxon>
        <taxon>Hypocreales</taxon>
        <taxon>Cordycipitaceae</taxon>
        <taxon>Cordyceps</taxon>
    </lineage>
</organism>
<protein>
    <submittedName>
        <fullName evidence="1">Uncharacterized protein</fullName>
    </submittedName>
</protein>
<accession>A0A545VBG8</accession>